<sequence>MTYPDTLLSDDLSTDRLFPPSNIHHQQRELGKQATDSRSTSRRSRSSTSRRSSAKRTETTWPRIFNASEMSSATTSGHSDAQLWARGNHSCFDLMDGYPDYKQNYAKKSLKKNRQVNQSDFEGSKDAIIDGYVHRLGDDALFPPARVVSDTNQRGGKCLVMSLTELRSSDSSQSYGQP</sequence>
<reference evidence="3" key="1">
    <citation type="submission" date="2024-02" db="UniProtKB">
        <authorList>
            <consortium name="WormBaseParasite"/>
        </authorList>
    </citation>
    <scope>IDENTIFICATION</scope>
</reference>
<feature type="compositionally biased region" description="Low complexity" evidence="1">
    <location>
        <begin position="1"/>
        <end position="17"/>
    </location>
</feature>
<keyword evidence="2" id="KW-1185">Reference proteome</keyword>
<evidence type="ECO:0000313" key="2">
    <source>
        <dbReference type="Proteomes" id="UP000887575"/>
    </source>
</evidence>
<proteinExistence type="predicted"/>
<evidence type="ECO:0000313" key="3">
    <source>
        <dbReference type="WBParaSite" id="MBELARI_LOCUS18738"/>
    </source>
</evidence>
<organism evidence="2 3">
    <name type="scientific">Mesorhabditis belari</name>
    <dbReference type="NCBI Taxonomy" id="2138241"/>
    <lineage>
        <taxon>Eukaryota</taxon>
        <taxon>Metazoa</taxon>
        <taxon>Ecdysozoa</taxon>
        <taxon>Nematoda</taxon>
        <taxon>Chromadorea</taxon>
        <taxon>Rhabditida</taxon>
        <taxon>Rhabditina</taxon>
        <taxon>Rhabditomorpha</taxon>
        <taxon>Rhabditoidea</taxon>
        <taxon>Rhabditidae</taxon>
        <taxon>Mesorhabditinae</taxon>
        <taxon>Mesorhabditis</taxon>
    </lineage>
</organism>
<dbReference type="WBParaSite" id="MBELARI_LOCUS18738">
    <property type="protein sequence ID" value="MBELARI_LOCUS18738"/>
    <property type="gene ID" value="MBELARI_LOCUS18738"/>
</dbReference>
<accession>A0AAF3J676</accession>
<dbReference type="AlphaFoldDB" id="A0AAF3J676"/>
<protein>
    <submittedName>
        <fullName evidence="3">Uncharacterized protein</fullName>
    </submittedName>
</protein>
<evidence type="ECO:0000256" key="1">
    <source>
        <dbReference type="SAM" id="MobiDB-lite"/>
    </source>
</evidence>
<feature type="region of interest" description="Disordered" evidence="1">
    <location>
        <begin position="1"/>
        <end position="75"/>
    </location>
</feature>
<name>A0AAF3J676_9BILA</name>
<dbReference type="Proteomes" id="UP000887575">
    <property type="component" value="Unassembled WGS sequence"/>
</dbReference>